<dbReference type="KEGG" id="ovi:T265_12222"/>
<sequence>MFVEDFARLLLGADQLNGLVADVICNKQPSIGNPSDCHSGAVTWEVIFRLGTFTPNLEELAKLY</sequence>
<evidence type="ECO:0000313" key="1">
    <source>
        <dbReference type="EMBL" id="KER18594.1"/>
    </source>
</evidence>
<accession>A0A074ZTN1</accession>
<dbReference type="Proteomes" id="UP000054324">
    <property type="component" value="Unassembled WGS sequence"/>
</dbReference>
<gene>
    <name evidence="1" type="ORF">T265_12222</name>
</gene>
<proteinExistence type="predicted"/>
<reference evidence="1 2" key="1">
    <citation type="submission" date="2013-11" db="EMBL/GenBank/DDBJ databases">
        <title>Opisthorchis viverrini - life in the bile duct.</title>
        <authorList>
            <person name="Young N.D."/>
            <person name="Nagarajan N."/>
            <person name="Lin S.J."/>
            <person name="Korhonen P.K."/>
            <person name="Jex A.R."/>
            <person name="Hall R.S."/>
            <person name="Safavi-Hemami H."/>
            <person name="Kaewkong W."/>
            <person name="Bertrand D."/>
            <person name="Gao S."/>
            <person name="Seet Q."/>
            <person name="Wongkham S."/>
            <person name="Teh B.T."/>
            <person name="Wongkham C."/>
            <person name="Intapan P.M."/>
            <person name="Maleewong W."/>
            <person name="Yang X."/>
            <person name="Hu M."/>
            <person name="Wang Z."/>
            <person name="Hofmann A."/>
            <person name="Sternberg P.W."/>
            <person name="Tan P."/>
            <person name="Wang J."/>
            <person name="Gasser R.B."/>
        </authorList>
    </citation>
    <scope>NUCLEOTIDE SEQUENCE [LARGE SCALE GENOMIC DNA]</scope>
</reference>
<organism evidence="1 2">
    <name type="scientific">Opisthorchis viverrini</name>
    <name type="common">Southeast Asian liver fluke</name>
    <dbReference type="NCBI Taxonomy" id="6198"/>
    <lineage>
        <taxon>Eukaryota</taxon>
        <taxon>Metazoa</taxon>
        <taxon>Spiralia</taxon>
        <taxon>Lophotrochozoa</taxon>
        <taxon>Platyhelminthes</taxon>
        <taxon>Trematoda</taxon>
        <taxon>Digenea</taxon>
        <taxon>Opisthorchiida</taxon>
        <taxon>Opisthorchiata</taxon>
        <taxon>Opisthorchiidae</taxon>
        <taxon>Opisthorchis</taxon>
    </lineage>
</organism>
<dbReference type="CTD" id="20326390"/>
<keyword evidence="2" id="KW-1185">Reference proteome</keyword>
<dbReference type="RefSeq" id="XP_009177659.1">
    <property type="nucleotide sequence ID" value="XM_009179395.1"/>
</dbReference>
<evidence type="ECO:0000313" key="2">
    <source>
        <dbReference type="Proteomes" id="UP000054324"/>
    </source>
</evidence>
<dbReference type="EMBL" id="KL599373">
    <property type="protein sequence ID" value="KER18594.1"/>
    <property type="molecule type" value="Genomic_DNA"/>
</dbReference>
<name>A0A074ZTN1_OPIVI</name>
<dbReference type="GeneID" id="20326390"/>
<dbReference type="AlphaFoldDB" id="A0A074ZTN1"/>
<protein>
    <submittedName>
        <fullName evidence="1">Uncharacterized protein</fullName>
    </submittedName>
</protein>